<feature type="domain" description="SLH" evidence="4">
    <location>
        <begin position="1502"/>
        <end position="1565"/>
    </location>
</feature>
<dbReference type="Proteomes" id="UP001597448">
    <property type="component" value="Unassembled WGS sequence"/>
</dbReference>
<evidence type="ECO:0000256" key="1">
    <source>
        <dbReference type="ARBA" id="ARBA00022729"/>
    </source>
</evidence>
<accession>A0ABW5FNA7</accession>
<evidence type="ECO:0000256" key="3">
    <source>
        <dbReference type="SAM" id="SignalP"/>
    </source>
</evidence>
<evidence type="ECO:0000313" key="5">
    <source>
        <dbReference type="EMBL" id="MFD2414231.1"/>
    </source>
</evidence>
<dbReference type="EMBL" id="JBHUKY010000096">
    <property type="protein sequence ID" value="MFD2414231.1"/>
    <property type="molecule type" value="Genomic_DNA"/>
</dbReference>
<sequence length="1590" mass="165298">MFIGKGLKKYFSLLLVISLVWTGAFPVYAGSTDNGEASWENVGPLPGGEKVNGVAIGSEILVAVGEGGSIVTASGPASWAVRTSGVTGDLNGIVYTGTGGRFAAVGNNGAVLTSTDSVSWLPALFTSSTGNLNAVTYGNSRLVAVGDAGKIVTSTDGGIMWTASYVPDVNVNLNAVAFGNNKFVAVGDNGIVLTSVNGTVWEKVTRKTTDNSNLNLNGITFGGGMFVAVGASGIVVTSPDSSKAAEKIIGSNVILNGVAFGNSVFMAAGDGGKVFSTSDLGKTWKLETTGATAKLNGIVFNPGQNRFIAAGESGEIIMSYAVPNIPRVLGLTPGNDETDVGITDNLVLTFNQPVIAASGAITIFKAADLATPVELIPVDDSSVKVDPDTNTVTISPSLDFVESTKYVVTIDENAFINESEYGNSAIAAGEWSFTTIAGPADETAPTVSEYSPDQGEAGVATNAKLTLTFSEGVTTDSGNILIYDSADEGNLMVIPVNSENVTVKDNVVTIVPYEDFKYSTTYFVNIDDGAFKDLAENSNSYTGISDKETWQFTTAEAPDTAPPVVSDFSPKDGAAAVEIGTNLTLTFNEEVMKSEGEIKIYNSTTIEVPPVTIPVDSDDVTIDGNVVTINPQANLDYSASYYVQIDNGTFTDMAGNSYAGITNNTTWRFSTTSEPDTTAPIVSTFSPENGATEVAIGANLELAFSENVLAGEGSIEIYNSTTDKLEATIAVQDVSILNHVVTINPAHNLEYGSSYYVLITEDAFADASGNFFAGISDSSTWQFTTPAAPDTTAPVLNTYSPENGATGVAIGANLELTFSENVKAGEGNIIIYNSVNHAPAATIPAASGNVTIHSNVVTINPTDDLKYGASYYVQIGAGAFTDLAGNSYVGNAESTVWQFTTTDAPDRISPTVITYSPEPWATEVAVNANLVLTFSENVRAAAGTIEIFRSTDDTHPVLTIPALSDRVTILNNVVTINPAADLEHGTSYFVQVTEGAFTDNAGNGNAGIAGINAWRFVTTSAPDTAAPVATSYSPAGNATHVPVSTALTLTFNENVLAGEGNIEIVNAADNEVVTTIQAGDKALVAIKDATVSINTSGLLKQGGSYYVLIQPGAFTDESGNGYAGLADSKVWSFSTVPVPVMPTDPPTPAPGGGSGSGGGAPAPVPTPTPQTESINANVENGAAQGSMVSSVVINRTKDANGVKSDTLTFTLEQAIRAVNELKAAGSSIARIIVPDQKDEVAGTRLTIPAASSKQFADNQIMLDLFTVNAEVKVPGSSMAGFGTDIYFNLVPLKTSQQSAEAEALAKAQVQSVSRGATVTLVSRPVTIETNLQSRPVTLVLPLNNSSLTAEQLKALAVFIQHSDGTKELVKGEIVPFGQTGKSGIQFSISKFSTFTVVLAQDPAVQVKAYMTGYADGTFKPGNSITRAEAASIIVRTFSQSAVTAGVAYSDVPASHWAADAIGQVTRSGIMKGYTGGSFKPNQTITRAEMATILSRLLTSAQDQAAGFSDISGHWAQAAVERMSQAGIITGYEDGTFRPDQTLTRAEAVTIVNRALGIAPLTSAAQKWTDVPASYWAFGSIQAASVDHTAE</sequence>
<dbReference type="Pfam" id="PF00395">
    <property type="entry name" value="SLH"/>
    <property type="match status" value="3"/>
</dbReference>
<feature type="domain" description="SLH" evidence="4">
    <location>
        <begin position="1381"/>
        <end position="1443"/>
    </location>
</feature>
<dbReference type="PROSITE" id="PS51272">
    <property type="entry name" value="SLH"/>
    <property type="match status" value="3"/>
</dbReference>
<feature type="signal peptide" evidence="3">
    <location>
        <begin position="1"/>
        <end position="29"/>
    </location>
</feature>
<dbReference type="InterPro" id="IPR032812">
    <property type="entry name" value="SbsA_Ig"/>
</dbReference>
<dbReference type="InterPro" id="IPR014755">
    <property type="entry name" value="Cu-Rt/internalin_Ig-like"/>
</dbReference>
<dbReference type="PANTHER" id="PTHR43308">
    <property type="entry name" value="OUTER MEMBRANE PROTEIN ALPHA-RELATED"/>
    <property type="match status" value="1"/>
</dbReference>
<proteinExistence type="predicted"/>
<evidence type="ECO:0000313" key="6">
    <source>
        <dbReference type="Proteomes" id="UP001597448"/>
    </source>
</evidence>
<name>A0ABW5FNA7_9BACL</name>
<dbReference type="Pfam" id="PF13205">
    <property type="entry name" value="Big_5"/>
    <property type="match status" value="7"/>
</dbReference>
<feature type="compositionally biased region" description="Gly residues" evidence="2">
    <location>
        <begin position="1150"/>
        <end position="1160"/>
    </location>
</feature>
<dbReference type="InterPro" id="IPR001119">
    <property type="entry name" value="SLH_dom"/>
</dbReference>
<organism evidence="5 6">
    <name type="scientific">Paenibacillus rhizoplanae</name>
    <dbReference type="NCBI Taxonomy" id="1917181"/>
    <lineage>
        <taxon>Bacteria</taxon>
        <taxon>Bacillati</taxon>
        <taxon>Bacillota</taxon>
        <taxon>Bacilli</taxon>
        <taxon>Bacillales</taxon>
        <taxon>Paenibacillaceae</taxon>
        <taxon>Paenibacillus</taxon>
    </lineage>
</organism>
<gene>
    <name evidence="5" type="ORF">ACFSX3_30745</name>
</gene>
<dbReference type="PANTHER" id="PTHR43308:SF5">
    <property type="entry name" value="S-LAYER PROTEIN _ PEPTIDOGLYCAN ENDO-BETA-N-ACETYLGLUCOSAMINIDASE"/>
    <property type="match status" value="1"/>
</dbReference>
<feature type="domain" description="SLH" evidence="4">
    <location>
        <begin position="1444"/>
        <end position="1501"/>
    </location>
</feature>
<evidence type="ECO:0000256" key="2">
    <source>
        <dbReference type="SAM" id="MobiDB-lite"/>
    </source>
</evidence>
<feature type="chain" id="PRO_5045261763" evidence="3">
    <location>
        <begin position="30"/>
        <end position="1590"/>
    </location>
</feature>
<dbReference type="SUPFAM" id="SSF110296">
    <property type="entry name" value="Oligoxyloglucan reducing end-specific cellobiohydrolase"/>
    <property type="match status" value="1"/>
</dbReference>
<feature type="region of interest" description="Disordered" evidence="2">
    <location>
        <begin position="1141"/>
        <end position="1174"/>
    </location>
</feature>
<evidence type="ECO:0000259" key="4">
    <source>
        <dbReference type="PROSITE" id="PS51272"/>
    </source>
</evidence>
<dbReference type="RefSeq" id="WP_209994286.1">
    <property type="nucleotide sequence ID" value="NZ_JBHUKY010000096.1"/>
</dbReference>
<comment type="caution">
    <text evidence="5">The sequence shown here is derived from an EMBL/GenBank/DDBJ whole genome shotgun (WGS) entry which is preliminary data.</text>
</comment>
<reference evidence="6" key="1">
    <citation type="journal article" date="2019" name="Int. J. Syst. Evol. Microbiol.">
        <title>The Global Catalogue of Microorganisms (GCM) 10K type strain sequencing project: providing services to taxonomists for standard genome sequencing and annotation.</title>
        <authorList>
            <consortium name="The Broad Institute Genomics Platform"/>
            <consortium name="The Broad Institute Genome Sequencing Center for Infectious Disease"/>
            <person name="Wu L."/>
            <person name="Ma J."/>
        </authorList>
    </citation>
    <scope>NUCLEOTIDE SEQUENCE [LARGE SCALE GENOMIC DNA]</scope>
    <source>
        <strain evidence="6">CCM 8725</strain>
    </source>
</reference>
<dbReference type="Gene3D" id="2.60.40.1220">
    <property type="match status" value="3"/>
</dbReference>
<dbReference type="InterPro" id="IPR051465">
    <property type="entry name" value="Cell_Envelope_Struct_Comp"/>
</dbReference>
<keyword evidence="1 3" id="KW-0732">Signal</keyword>
<protein>
    <submittedName>
        <fullName evidence="5">Ig-like domain-containing protein</fullName>
    </submittedName>
</protein>
<keyword evidence="6" id="KW-1185">Reference proteome</keyword>